<reference evidence="1" key="1">
    <citation type="submission" date="2020-03" db="EMBL/GenBank/DDBJ databases">
        <authorList>
            <person name="Guo F."/>
        </authorList>
    </citation>
    <scope>NUCLEOTIDE SEQUENCE</scope>
    <source>
        <strain evidence="1">JCM 30134</strain>
    </source>
</reference>
<dbReference type="Proteomes" id="UP000787472">
    <property type="component" value="Unassembled WGS sequence"/>
</dbReference>
<proteinExistence type="predicted"/>
<protein>
    <submittedName>
        <fullName evidence="1">Uncharacterized protein</fullName>
    </submittedName>
</protein>
<dbReference type="AlphaFoldDB" id="A0A9E5JTR0"/>
<dbReference type="RefSeq" id="WP_167181980.1">
    <property type="nucleotide sequence ID" value="NZ_JAAONZ010000002.1"/>
</dbReference>
<accession>A0A9E5JTR0</accession>
<dbReference type="EMBL" id="JAAONZ010000002">
    <property type="protein sequence ID" value="NHO64705.1"/>
    <property type="molecule type" value="Genomic_DNA"/>
</dbReference>
<keyword evidence="2" id="KW-1185">Reference proteome</keyword>
<evidence type="ECO:0000313" key="1">
    <source>
        <dbReference type="EMBL" id="NHO64705.1"/>
    </source>
</evidence>
<evidence type="ECO:0000313" key="2">
    <source>
        <dbReference type="Proteomes" id="UP000787472"/>
    </source>
</evidence>
<sequence length="92" mass="10281">MIRLDVALTLNPNLILSIWPDDDEGIGYLKDSGDIHLLSSQAKRILETLVEKPLTAAQIYEEMDDSIGRKTDQTFNNCIPHLINLGLICQST</sequence>
<comment type="caution">
    <text evidence="1">The sequence shown here is derived from an EMBL/GenBank/DDBJ whole genome shotgun (WGS) entry which is preliminary data.</text>
</comment>
<gene>
    <name evidence="1" type="ORF">G8770_03990</name>
</gene>
<name>A0A9E5JTR0_9GAMM</name>
<organism evidence="1 2">
    <name type="scientific">Pseudomaricurvus hydrocarbonicus</name>
    <dbReference type="NCBI Taxonomy" id="1470433"/>
    <lineage>
        <taxon>Bacteria</taxon>
        <taxon>Pseudomonadati</taxon>
        <taxon>Pseudomonadota</taxon>
        <taxon>Gammaproteobacteria</taxon>
        <taxon>Cellvibrionales</taxon>
        <taxon>Cellvibrionaceae</taxon>
        <taxon>Pseudomaricurvus</taxon>
    </lineage>
</organism>